<dbReference type="InterPro" id="IPR036770">
    <property type="entry name" value="Ankyrin_rpt-contain_sf"/>
</dbReference>
<dbReference type="AlphaFoldDB" id="A0A067CDY3"/>
<dbReference type="KEGG" id="spar:SPRG_20082"/>
<dbReference type="PANTHER" id="PTHR46586:SF3">
    <property type="entry name" value="ANKYRIN REPEAT-CONTAINING PROTEIN"/>
    <property type="match status" value="1"/>
</dbReference>
<dbReference type="GeneID" id="24141313"/>
<dbReference type="Pfam" id="PF12796">
    <property type="entry name" value="Ank_2"/>
    <property type="match status" value="1"/>
</dbReference>
<dbReference type="SUPFAM" id="SSF48403">
    <property type="entry name" value="Ankyrin repeat"/>
    <property type="match status" value="1"/>
</dbReference>
<dbReference type="RefSeq" id="XP_012200312.1">
    <property type="nucleotide sequence ID" value="XM_012344922.1"/>
</dbReference>
<name>A0A067CDY3_SAPPC</name>
<dbReference type="Proteomes" id="UP000030745">
    <property type="component" value="Unassembled WGS sequence"/>
</dbReference>
<dbReference type="InterPro" id="IPR052050">
    <property type="entry name" value="SecEffector_AnkRepeat"/>
</dbReference>
<dbReference type="Gene3D" id="1.25.40.20">
    <property type="entry name" value="Ankyrin repeat-containing domain"/>
    <property type="match status" value="2"/>
</dbReference>
<dbReference type="InterPro" id="IPR002110">
    <property type="entry name" value="Ankyrin_rpt"/>
</dbReference>
<reference evidence="1 2" key="1">
    <citation type="journal article" date="2013" name="PLoS Genet.">
        <title>Distinctive expansion of potential virulence genes in the genome of the oomycete fish pathogen Saprolegnia parasitica.</title>
        <authorList>
            <person name="Jiang R.H."/>
            <person name="de Bruijn I."/>
            <person name="Haas B.J."/>
            <person name="Belmonte R."/>
            <person name="Lobach L."/>
            <person name="Christie J."/>
            <person name="van den Ackerveken G."/>
            <person name="Bottin A."/>
            <person name="Bulone V."/>
            <person name="Diaz-Moreno S.M."/>
            <person name="Dumas B."/>
            <person name="Fan L."/>
            <person name="Gaulin E."/>
            <person name="Govers F."/>
            <person name="Grenville-Briggs L.J."/>
            <person name="Horner N.R."/>
            <person name="Levin J.Z."/>
            <person name="Mammella M."/>
            <person name="Meijer H.J."/>
            <person name="Morris P."/>
            <person name="Nusbaum C."/>
            <person name="Oome S."/>
            <person name="Phillips A.J."/>
            <person name="van Rooyen D."/>
            <person name="Rzeszutek E."/>
            <person name="Saraiva M."/>
            <person name="Secombes C.J."/>
            <person name="Seidl M.F."/>
            <person name="Snel B."/>
            <person name="Stassen J.H."/>
            <person name="Sykes S."/>
            <person name="Tripathy S."/>
            <person name="van den Berg H."/>
            <person name="Vega-Arreguin J.C."/>
            <person name="Wawra S."/>
            <person name="Young S.K."/>
            <person name="Zeng Q."/>
            <person name="Dieguez-Uribeondo J."/>
            <person name="Russ C."/>
            <person name="Tyler B.M."/>
            <person name="van West P."/>
        </authorList>
    </citation>
    <scope>NUCLEOTIDE SEQUENCE [LARGE SCALE GENOMIC DNA]</scope>
    <source>
        <strain evidence="1 2">CBS 223.65</strain>
    </source>
</reference>
<gene>
    <name evidence="1" type="ORF">SPRG_20082</name>
</gene>
<proteinExistence type="predicted"/>
<keyword evidence="2" id="KW-1185">Reference proteome</keyword>
<dbReference type="STRING" id="695850.A0A067CDY3"/>
<organism evidence="1 2">
    <name type="scientific">Saprolegnia parasitica (strain CBS 223.65)</name>
    <dbReference type="NCBI Taxonomy" id="695850"/>
    <lineage>
        <taxon>Eukaryota</taxon>
        <taxon>Sar</taxon>
        <taxon>Stramenopiles</taxon>
        <taxon>Oomycota</taxon>
        <taxon>Saprolegniomycetes</taxon>
        <taxon>Saprolegniales</taxon>
        <taxon>Saprolegniaceae</taxon>
        <taxon>Saprolegnia</taxon>
    </lineage>
</organism>
<dbReference type="VEuPathDB" id="FungiDB:SPRG_20082"/>
<evidence type="ECO:0000313" key="1">
    <source>
        <dbReference type="EMBL" id="KDO28979.1"/>
    </source>
</evidence>
<sequence length="709" mass="78601">MASFRNVFQQPELAAIVFKYQSGIYEDVRSAFRAFKNHVRFHDGTYIIDPRFVEAVGDLVPTDARLIEASDYVLPANQRDRRFLLHVAIARDLMDWVLRLLRCRPVLASGDAILVALGCNRLEIAEALLDMRPSVPLLNRTKKRRHGYLMAVFERIIAIENVRGLQLLARFGLCRKDFWSTADDVIAAVLRGNAANIPTILELLPWLACPRLFDAAAGKGLLQVVQHLHNGGVGCSSRAMDGAATNGHLDVVEFLHTHRREGCTWAAMDNAAGNGHLDVVSFLYRNRAEGCTIEALHGAISNGALDVIDFLLAQRSDGASPYAIDEAASCGQLQVVMHLHTTGTFGATVRALDEAILHGHLDVVQFLLENRSEGSSHDDLVRYALECVQPAIAEFLIARGYPFPNAVTVRGNALMSSVNATETVNSVDATATIIETIQHLVKLGVPWSSDWMDAACASHRHFPLVKYLQDHSSAGCTTKALDGAAKAGAWDIVEFLLQHRLEGGSIEAVAAAIEANNMDMVAQLLMRTPALRGDPGFLWSAMQWNRVEVLPYFDIDIRAAKKLLVSLVGFPNHATFSKALLPHTMHPDHPRINLEYLLGLFPDTVDNGRRMVRHDLAREVARDLARQLELQGRKLLDGLPRAPGALLARADELRGRGAIRDWAIAVFLEHWSEGVRLGTLIVRINRVQFWLSKVQDDELRTMLEQQLFM</sequence>
<dbReference type="PANTHER" id="PTHR46586">
    <property type="entry name" value="ANKYRIN REPEAT-CONTAINING PROTEIN"/>
    <property type="match status" value="1"/>
</dbReference>
<accession>A0A067CDY3</accession>
<protein>
    <submittedName>
        <fullName evidence="1">Uncharacterized protein</fullName>
    </submittedName>
</protein>
<dbReference type="EMBL" id="KK583208">
    <property type="protein sequence ID" value="KDO28979.1"/>
    <property type="molecule type" value="Genomic_DNA"/>
</dbReference>
<evidence type="ECO:0000313" key="2">
    <source>
        <dbReference type="Proteomes" id="UP000030745"/>
    </source>
</evidence>